<dbReference type="GO" id="GO:0005886">
    <property type="term" value="C:plasma membrane"/>
    <property type="evidence" value="ECO:0007669"/>
    <property type="project" value="UniProtKB-SubCell"/>
</dbReference>
<dbReference type="GO" id="GO:0046961">
    <property type="term" value="F:proton-transporting ATPase activity, rotational mechanism"/>
    <property type="evidence" value="ECO:0007669"/>
    <property type="project" value="TreeGrafter"/>
</dbReference>
<dbReference type="SUPFAM" id="SSF81573">
    <property type="entry name" value="F1F0 ATP synthase subunit B, membrane domain"/>
    <property type="match status" value="1"/>
</dbReference>
<organism evidence="15 16">
    <name type="scientific">candidate division WS6 bacterium OLB21</name>
    <dbReference type="NCBI Taxonomy" id="1617427"/>
    <lineage>
        <taxon>Bacteria</taxon>
        <taxon>Candidatus Dojkabacteria</taxon>
    </lineage>
</organism>
<keyword evidence="7 13" id="KW-1133">Transmembrane helix</keyword>
<evidence type="ECO:0000256" key="7">
    <source>
        <dbReference type="ARBA" id="ARBA00022989"/>
    </source>
</evidence>
<gene>
    <name evidence="13 15" type="primary">atpF</name>
    <name evidence="15" type="ORF">UZ20_WS6002001138</name>
</gene>
<reference evidence="15 16" key="1">
    <citation type="submission" date="2015-02" db="EMBL/GenBank/DDBJ databases">
        <title>Improved understanding of the partial-nitritation anammox process through 23 genomes representing the majority of the microbial community.</title>
        <authorList>
            <person name="Speth D.R."/>
            <person name="In T Zandt M."/>
            <person name="Guerrero Cruz S."/>
            <person name="Jetten M.S."/>
            <person name="Dutilh B.E."/>
        </authorList>
    </citation>
    <scope>NUCLEOTIDE SEQUENCE [LARGE SCALE GENOMIC DNA]</scope>
    <source>
        <strain evidence="15">OLB21</strain>
    </source>
</reference>
<evidence type="ECO:0000256" key="5">
    <source>
        <dbReference type="ARBA" id="ARBA00022692"/>
    </source>
</evidence>
<dbReference type="CDD" id="cd06503">
    <property type="entry name" value="ATP-synt_Fo_b"/>
    <property type="match status" value="1"/>
</dbReference>
<protein>
    <recommendedName>
        <fullName evidence="13">ATP synthase subunit b</fullName>
    </recommendedName>
    <alternativeName>
        <fullName evidence="13">ATP synthase F(0) sector subunit b</fullName>
    </alternativeName>
    <alternativeName>
        <fullName evidence="13">ATPase subunit I</fullName>
    </alternativeName>
    <alternativeName>
        <fullName evidence="13">F-type ATPase subunit b</fullName>
        <shortName evidence="13">F-ATPase subunit b</shortName>
    </alternativeName>
</protein>
<comment type="similarity">
    <text evidence="1 13 14">Belongs to the ATPase B chain family.</text>
</comment>
<dbReference type="PANTHER" id="PTHR33445">
    <property type="entry name" value="ATP SYNTHASE SUBUNIT B', CHLOROPLASTIC"/>
    <property type="match status" value="1"/>
</dbReference>
<dbReference type="PANTHER" id="PTHR33445:SF1">
    <property type="entry name" value="ATP SYNTHASE SUBUNIT B"/>
    <property type="match status" value="1"/>
</dbReference>
<evidence type="ECO:0000313" key="16">
    <source>
        <dbReference type="Proteomes" id="UP000070449"/>
    </source>
</evidence>
<evidence type="ECO:0000256" key="12">
    <source>
        <dbReference type="ARBA" id="ARBA00037847"/>
    </source>
</evidence>
<keyword evidence="5 13" id="KW-0812">Transmembrane</keyword>
<evidence type="ECO:0000256" key="1">
    <source>
        <dbReference type="ARBA" id="ARBA00005513"/>
    </source>
</evidence>
<keyword evidence="2 13" id="KW-0813">Transport</keyword>
<evidence type="ECO:0000256" key="2">
    <source>
        <dbReference type="ARBA" id="ARBA00022448"/>
    </source>
</evidence>
<keyword evidence="9 13" id="KW-0472">Membrane</keyword>
<dbReference type="GO" id="GO:0046933">
    <property type="term" value="F:proton-transporting ATP synthase activity, rotational mechanism"/>
    <property type="evidence" value="ECO:0007669"/>
    <property type="project" value="UniProtKB-UniRule"/>
</dbReference>
<dbReference type="Pfam" id="PF00430">
    <property type="entry name" value="ATP-synt_B"/>
    <property type="match status" value="1"/>
</dbReference>
<dbReference type="HAMAP" id="MF_01398">
    <property type="entry name" value="ATP_synth_b_bprime"/>
    <property type="match status" value="1"/>
</dbReference>
<dbReference type="GO" id="GO:0012505">
    <property type="term" value="C:endomembrane system"/>
    <property type="evidence" value="ECO:0007669"/>
    <property type="project" value="UniProtKB-SubCell"/>
</dbReference>
<feature type="transmembrane region" description="Helical" evidence="13">
    <location>
        <begin position="17"/>
        <end position="36"/>
    </location>
</feature>
<comment type="function">
    <text evidence="11 13">F(1)F(0) ATP synthase produces ATP from ADP in the presence of a proton or sodium gradient. F-type ATPases consist of two structural domains, F(1) containing the extramembraneous catalytic core and F(0) containing the membrane proton channel, linked together by a central stalk and a peripheral stalk. During catalysis, ATP synthesis in the catalytic domain of F(1) is coupled via a rotary mechanism of the central stalk subunits to proton translocation.</text>
</comment>
<evidence type="ECO:0000256" key="9">
    <source>
        <dbReference type="ARBA" id="ARBA00023136"/>
    </source>
</evidence>
<comment type="function">
    <text evidence="13">Component of the F(0) channel, it forms part of the peripheral stalk, linking F(1) to F(0).</text>
</comment>
<evidence type="ECO:0000256" key="14">
    <source>
        <dbReference type="RuleBase" id="RU003848"/>
    </source>
</evidence>
<keyword evidence="4 13" id="KW-0138">CF(0)</keyword>
<accession>A0A136KER5</accession>
<evidence type="ECO:0000256" key="6">
    <source>
        <dbReference type="ARBA" id="ARBA00022781"/>
    </source>
</evidence>
<evidence type="ECO:0000313" key="15">
    <source>
        <dbReference type="EMBL" id="KXK07823.1"/>
    </source>
</evidence>
<dbReference type="AlphaFoldDB" id="A0A136KER5"/>
<dbReference type="InterPro" id="IPR028987">
    <property type="entry name" value="ATP_synth_B-like_membr_sf"/>
</dbReference>
<dbReference type="GO" id="GO:0045259">
    <property type="term" value="C:proton-transporting ATP synthase complex"/>
    <property type="evidence" value="ECO:0007669"/>
    <property type="project" value="UniProtKB-KW"/>
</dbReference>
<evidence type="ECO:0000256" key="11">
    <source>
        <dbReference type="ARBA" id="ARBA00025198"/>
    </source>
</evidence>
<comment type="subunit">
    <text evidence="13">F-type ATPases have 2 components, F(1) - the catalytic core - and F(0) - the membrane proton channel. F(1) has five subunits: alpha(3), beta(3), gamma(1), delta(1), epsilon(1). F(0) has three main subunits: a(1), b(2) and c(10-14). The alpha and beta chains form an alternating ring which encloses part of the gamma chain. F(1) is attached to F(0) by a central stalk formed by the gamma and epsilon chains, while a peripheral stalk is formed by the delta and b chains.</text>
</comment>
<dbReference type="STRING" id="1617427.UZ20_WS6002001138"/>
<evidence type="ECO:0000256" key="10">
    <source>
        <dbReference type="ARBA" id="ARBA00023310"/>
    </source>
</evidence>
<keyword evidence="10 13" id="KW-0066">ATP synthesis</keyword>
<proteinExistence type="inferred from homology"/>
<dbReference type="Proteomes" id="UP000070449">
    <property type="component" value="Unassembled WGS sequence"/>
</dbReference>
<keyword evidence="6 13" id="KW-0375">Hydrogen ion transport</keyword>
<dbReference type="InterPro" id="IPR002146">
    <property type="entry name" value="ATP_synth_b/b'su_bac/chlpt"/>
</dbReference>
<dbReference type="Gene3D" id="6.10.250.1580">
    <property type="match status" value="1"/>
</dbReference>
<evidence type="ECO:0000256" key="13">
    <source>
        <dbReference type="HAMAP-Rule" id="MF_01398"/>
    </source>
</evidence>
<comment type="caution">
    <text evidence="15">The sequence shown here is derived from an EMBL/GenBank/DDBJ whole genome shotgun (WGS) entry which is preliminary data.</text>
</comment>
<dbReference type="EMBL" id="JYPD01000030">
    <property type="protein sequence ID" value="KXK07823.1"/>
    <property type="molecule type" value="Genomic_DNA"/>
</dbReference>
<dbReference type="InterPro" id="IPR050059">
    <property type="entry name" value="ATP_synthase_B_chain"/>
</dbReference>
<keyword evidence="8 13" id="KW-0406">Ion transport</keyword>
<sequence length="169" mass="19667">MDINEVFAKIGFDGKMFLFNVVNFLVILLVLRKFFFKKIFDALDARQAKIQEGLDDAEKYKHELKMAEQLSAEIVDKAKHDGTEIIMNSKKEAELLATNIKNQAQDDISELEQKSREQIELERKQMIASLKKETADLAIMATEKIIKEKLDKKRDREIIDSYLDQLEEK</sequence>
<evidence type="ECO:0000256" key="4">
    <source>
        <dbReference type="ARBA" id="ARBA00022547"/>
    </source>
</evidence>
<evidence type="ECO:0000256" key="8">
    <source>
        <dbReference type="ARBA" id="ARBA00023065"/>
    </source>
</evidence>
<dbReference type="NCBIfam" id="TIGR01144">
    <property type="entry name" value="ATP_synt_b"/>
    <property type="match status" value="1"/>
</dbReference>
<evidence type="ECO:0000256" key="3">
    <source>
        <dbReference type="ARBA" id="ARBA00022475"/>
    </source>
</evidence>
<dbReference type="InterPro" id="IPR005864">
    <property type="entry name" value="ATP_synth_F0_bsu_bac"/>
</dbReference>
<name>A0A136KER5_9BACT</name>
<comment type="subcellular location">
    <subcellularLocation>
        <location evidence="13">Cell membrane</location>
        <topology evidence="13">Single-pass membrane protein</topology>
    </subcellularLocation>
    <subcellularLocation>
        <location evidence="12">Endomembrane system</location>
        <topology evidence="12">Single-pass membrane protein</topology>
    </subcellularLocation>
</comment>
<keyword evidence="3 13" id="KW-1003">Cell membrane</keyword>